<accession>A0ABS8WSV0</accession>
<dbReference type="EMBL" id="JACEIK010010347">
    <property type="protein sequence ID" value="MCE3215133.1"/>
    <property type="molecule type" value="Genomic_DNA"/>
</dbReference>
<gene>
    <name evidence="2" type="ORF">HAX54_000971</name>
</gene>
<feature type="region of interest" description="Disordered" evidence="1">
    <location>
        <begin position="1"/>
        <end position="35"/>
    </location>
</feature>
<organism evidence="2 3">
    <name type="scientific">Datura stramonium</name>
    <name type="common">Jimsonweed</name>
    <name type="synonym">Common thornapple</name>
    <dbReference type="NCBI Taxonomy" id="4076"/>
    <lineage>
        <taxon>Eukaryota</taxon>
        <taxon>Viridiplantae</taxon>
        <taxon>Streptophyta</taxon>
        <taxon>Embryophyta</taxon>
        <taxon>Tracheophyta</taxon>
        <taxon>Spermatophyta</taxon>
        <taxon>Magnoliopsida</taxon>
        <taxon>eudicotyledons</taxon>
        <taxon>Gunneridae</taxon>
        <taxon>Pentapetalae</taxon>
        <taxon>asterids</taxon>
        <taxon>lamiids</taxon>
        <taxon>Solanales</taxon>
        <taxon>Solanaceae</taxon>
        <taxon>Solanoideae</taxon>
        <taxon>Datureae</taxon>
        <taxon>Datura</taxon>
    </lineage>
</organism>
<evidence type="ECO:0000313" key="2">
    <source>
        <dbReference type="EMBL" id="MCE3215133.1"/>
    </source>
</evidence>
<name>A0ABS8WSV0_DATST</name>
<keyword evidence="3" id="KW-1185">Reference proteome</keyword>
<reference evidence="2 3" key="1">
    <citation type="journal article" date="2021" name="BMC Genomics">
        <title>Datura genome reveals duplications of psychoactive alkaloid biosynthetic genes and high mutation rate following tissue culture.</title>
        <authorList>
            <person name="Rajewski A."/>
            <person name="Carter-House D."/>
            <person name="Stajich J."/>
            <person name="Litt A."/>
        </authorList>
    </citation>
    <scope>NUCLEOTIDE SEQUENCE [LARGE SCALE GENOMIC DNA]</scope>
    <source>
        <strain evidence="2">AR-01</strain>
    </source>
</reference>
<dbReference type="Proteomes" id="UP000823775">
    <property type="component" value="Unassembled WGS sequence"/>
</dbReference>
<proteinExistence type="predicted"/>
<sequence>MENMSYRPKKTNTGKSLNESSIQWKRKRSAPVEEHMEGKVDYSEDVFSDRQFGLNAVEQHGEYGIRCWMEFNVNMNVQGHGMEQGVQFEYMSMPKTVGFHIRVAPQSEITVCMAVPCR</sequence>
<feature type="compositionally biased region" description="Polar residues" evidence="1">
    <location>
        <begin position="13"/>
        <end position="23"/>
    </location>
</feature>
<comment type="caution">
    <text evidence="2">The sequence shown here is derived from an EMBL/GenBank/DDBJ whole genome shotgun (WGS) entry which is preliminary data.</text>
</comment>
<evidence type="ECO:0000256" key="1">
    <source>
        <dbReference type="SAM" id="MobiDB-lite"/>
    </source>
</evidence>
<evidence type="ECO:0000313" key="3">
    <source>
        <dbReference type="Proteomes" id="UP000823775"/>
    </source>
</evidence>
<protein>
    <submittedName>
        <fullName evidence="2">Uncharacterized protein</fullName>
    </submittedName>
</protein>